<dbReference type="SMART" id="SM00487">
    <property type="entry name" value="DEXDc"/>
    <property type="match status" value="1"/>
</dbReference>
<dbReference type="InterPro" id="IPR057342">
    <property type="entry name" value="DEXDc_RapA"/>
</dbReference>
<feature type="domain" description="Helicase C-terminal" evidence="6">
    <location>
        <begin position="378"/>
        <end position="528"/>
    </location>
</feature>
<dbReference type="PROSITE" id="PS51192">
    <property type="entry name" value="HELICASE_ATP_BIND_1"/>
    <property type="match status" value="1"/>
</dbReference>
<accession>A0ABX5LTT1</accession>
<evidence type="ECO:0000259" key="5">
    <source>
        <dbReference type="PROSITE" id="PS51192"/>
    </source>
</evidence>
<keyword evidence="1" id="KW-0547">Nucleotide-binding</keyword>
<evidence type="ECO:0000259" key="6">
    <source>
        <dbReference type="PROSITE" id="PS51194"/>
    </source>
</evidence>
<keyword evidence="3 7" id="KW-0347">Helicase</keyword>
<dbReference type="InterPro" id="IPR049730">
    <property type="entry name" value="SNF2/RAD54-like_C"/>
</dbReference>
<dbReference type="InterPro" id="IPR000330">
    <property type="entry name" value="SNF2_N"/>
</dbReference>
<dbReference type="GO" id="GO:0004386">
    <property type="term" value="F:helicase activity"/>
    <property type="evidence" value="ECO:0007669"/>
    <property type="project" value="UniProtKB-KW"/>
</dbReference>
<dbReference type="CDD" id="cd18793">
    <property type="entry name" value="SF2_C_SNF"/>
    <property type="match status" value="1"/>
</dbReference>
<dbReference type="InterPro" id="IPR027417">
    <property type="entry name" value="P-loop_NTPase"/>
</dbReference>
<dbReference type="InterPro" id="IPR038718">
    <property type="entry name" value="SNF2-like_sf"/>
</dbReference>
<evidence type="ECO:0000313" key="7">
    <source>
        <dbReference type="EMBL" id="PXF30057.1"/>
    </source>
</evidence>
<dbReference type="Pfam" id="PF00271">
    <property type="entry name" value="Helicase_C"/>
    <property type="match status" value="1"/>
</dbReference>
<evidence type="ECO:0000313" key="8">
    <source>
        <dbReference type="Proteomes" id="UP000248090"/>
    </source>
</evidence>
<evidence type="ECO:0000256" key="1">
    <source>
        <dbReference type="ARBA" id="ARBA00022741"/>
    </source>
</evidence>
<protein>
    <submittedName>
        <fullName evidence="7">Helicase</fullName>
    </submittedName>
</protein>
<gene>
    <name evidence="7" type="ORF">WH50_17330</name>
</gene>
<proteinExistence type="predicted"/>
<evidence type="ECO:0000256" key="3">
    <source>
        <dbReference type="ARBA" id="ARBA00022806"/>
    </source>
</evidence>
<dbReference type="PANTHER" id="PTHR10799">
    <property type="entry name" value="SNF2/RAD54 HELICASE FAMILY"/>
    <property type="match status" value="1"/>
</dbReference>
<dbReference type="SMART" id="SM00490">
    <property type="entry name" value="HELICc"/>
    <property type="match status" value="1"/>
</dbReference>
<keyword evidence="8" id="KW-1185">Reference proteome</keyword>
<dbReference type="PROSITE" id="PS51194">
    <property type="entry name" value="HELICASE_CTER"/>
    <property type="match status" value="1"/>
</dbReference>
<evidence type="ECO:0000256" key="4">
    <source>
        <dbReference type="ARBA" id="ARBA00022840"/>
    </source>
</evidence>
<dbReference type="Gene3D" id="3.40.50.10810">
    <property type="entry name" value="Tandem AAA-ATPase domain"/>
    <property type="match status" value="1"/>
</dbReference>
<dbReference type="EMBL" id="LAPT01000087">
    <property type="protein sequence ID" value="PXF30057.1"/>
    <property type="molecule type" value="Genomic_DNA"/>
</dbReference>
<feature type="domain" description="Helicase ATP-binding" evidence="5">
    <location>
        <begin position="37"/>
        <end position="208"/>
    </location>
</feature>
<dbReference type="Proteomes" id="UP000248090">
    <property type="component" value="Unassembled WGS sequence"/>
</dbReference>
<dbReference type="Gene3D" id="3.40.50.300">
    <property type="entry name" value="P-loop containing nucleotide triphosphate hydrolases"/>
    <property type="match status" value="1"/>
</dbReference>
<organism evidence="7 8">
    <name type="scientific">Pokkaliibacter plantistimulans</name>
    <dbReference type="NCBI Taxonomy" id="1635171"/>
    <lineage>
        <taxon>Bacteria</taxon>
        <taxon>Pseudomonadati</taxon>
        <taxon>Pseudomonadota</taxon>
        <taxon>Gammaproteobacteria</taxon>
        <taxon>Oceanospirillales</taxon>
        <taxon>Balneatrichaceae</taxon>
        <taxon>Pokkaliibacter</taxon>
    </lineage>
</organism>
<name>A0ABX5LTT1_9GAMM</name>
<dbReference type="InterPro" id="IPR001650">
    <property type="entry name" value="Helicase_C-like"/>
</dbReference>
<dbReference type="InterPro" id="IPR014001">
    <property type="entry name" value="Helicase_ATP-bd"/>
</dbReference>
<dbReference type="SUPFAM" id="SSF52540">
    <property type="entry name" value="P-loop containing nucleoside triphosphate hydrolases"/>
    <property type="match status" value="2"/>
</dbReference>
<evidence type="ECO:0000256" key="2">
    <source>
        <dbReference type="ARBA" id="ARBA00022801"/>
    </source>
</evidence>
<sequence length="808" mass="92727">MRLRMLAHAIKVWNENTGALSHLEIEPLPHQVHLVHHILASGNFNWLIADDVGLGKTIETGMLLHALRQRDLVKRILLITPAGLTKQWQEELYHKFKLEEFEIYGEDFFINEPRQWKMHDCVIGSMDRFKQEGHLESLLQAEPWDLVIFDEGHRLSRRQYGQKLDSSERYDLAKSLRSQTKHMLLLSATPHQGMQDKFVALLELLRPERRTELMALNLKPEILHDMVFRNHKADVTDAEGNFIFQGKITKALQVPSSLESVEFDKTLQDYLRKGYSAGESLGRKGNTIGFVMTVYRKLAASSAAAIHRALCNRLQRLLDDQVNGTSAEEPSDERYLGEWEEQFTSDAREFFAGEVQLLKDLIAEAAALKANDLKLKLFIEEIIRKIHATNADEKVLIFTEYRTTQNYLRDALAEHYGNDQVELINGSMQHAERREAIKRFEEQGRFLISTEAGGEGINLQSKCHVMVNYDLPWNPMRLVQRIGRLYRYGQKKKVVVFNIQQTDSLDQNIVDLMYERIDSVVTDLAEVQQHEFNDGLKDEILGQLAELIDVEVILQQATKLGIDRTRERIDEALKQARTAAAKQRELFVHAATSDPNELRDELEITVEHLYSFVLGMFEQLGIQIVERSHKERLMRIRLSEQVMHEMGLSMKASQRMDVTLDRMLAVNRPDTHMLDLNSKLMQYLLGKACEHDFGGLTARLKAPELGEGVLLGAMLRWQDPQGKRMRQEFVAIQVNLGKAKLNPVKASQWLLAPAEYSTQSPSTDTSKLLFNTAEEMAHQHLANTSNRYLIPENLEWAAAGWTSCTEFI</sequence>
<keyword evidence="4" id="KW-0067">ATP-binding</keyword>
<keyword evidence="2" id="KW-0378">Hydrolase</keyword>
<dbReference type="Pfam" id="PF00176">
    <property type="entry name" value="SNF2-rel_dom"/>
    <property type="match status" value="1"/>
</dbReference>
<dbReference type="CDD" id="cd18011">
    <property type="entry name" value="DEXDc_RapA"/>
    <property type="match status" value="1"/>
</dbReference>
<reference evidence="7 8" key="1">
    <citation type="submission" date="2015-03" db="EMBL/GenBank/DDBJ databases">
        <authorList>
            <person name="Krishnan R."/>
            <person name="Midha S."/>
            <person name="Patil P.B."/>
            <person name="Rameshkumar N."/>
        </authorList>
    </citation>
    <scope>NUCLEOTIDE SEQUENCE [LARGE SCALE GENOMIC DNA]</scope>
    <source>
        <strain evidence="7 8">L1E11</strain>
    </source>
</reference>
<comment type="caution">
    <text evidence="7">The sequence shown here is derived from an EMBL/GenBank/DDBJ whole genome shotgun (WGS) entry which is preliminary data.</text>
</comment>